<protein>
    <recommendedName>
        <fullName evidence="5">GLUG domain-containing protein</fullName>
    </recommendedName>
</protein>
<feature type="chain" id="PRO_5024298524" description="GLUG domain-containing protein" evidence="2">
    <location>
        <begin position="22"/>
        <end position="753"/>
    </location>
</feature>
<evidence type="ECO:0000256" key="2">
    <source>
        <dbReference type="SAM" id="SignalP"/>
    </source>
</evidence>
<gene>
    <name evidence="3" type="ORF">F2Y10_01320</name>
</gene>
<dbReference type="AlphaFoldDB" id="A0A5B3H5K1"/>
<keyword evidence="2" id="KW-0732">Signal</keyword>
<evidence type="ECO:0000256" key="1">
    <source>
        <dbReference type="SAM" id="MobiDB-lite"/>
    </source>
</evidence>
<dbReference type="Gene3D" id="2.160.20.110">
    <property type="match status" value="2"/>
</dbReference>
<evidence type="ECO:0000313" key="4">
    <source>
        <dbReference type="Proteomes" id="UP000322940"/>
    </source>
</evidence>
<accession>A0A5B3H5K1</accession>
<organism evidence="3 4">
    <name type="scientific">Alistipes onderdonkii</name>
    <dbReference type="NCBI Taxonomy" id="328813"/>
    <lineage>
        <taxon>Bacteria</taxon>
        <taxon>Pseudomonadati</taxon>
        <taxon>Bacteroidota</taxon>
        <taxon>Bacteroidia</taxon>
        <taxon>Bacteroidales</taxon>
        <taxon>Rikenellaceae</taxon>
        <taxon>Alistipes</taxon>
    </lineage>
</organism>
<feature type="signal peptide" evidence="2">
    <location>
        <begin position="1"/>
        <end position="21"/>
    </location>
</feature>
<dbReference type="Proteomes" id="UP000322940">
    <property type="component" value="Unassembled WGS sequence"/>
</dbReference>
<feature type="region of interest" description="Disordered" evidence="1">
    <location>
        <begin position="45"/>
        <end position="69"/>
    </location>
</feature>
<sequence>MKRHILYLAMLALGTAATGCSDDDTAKEGRTEPTTVESISIRTQMAEVSRAQTGDDDPTMGPASTRAGHTMTVTLGSGSERMQATYEYDGGKWIPAGEAVVFPDNKRQPVGIILRKEGTAIQDGTAQGLIDADQLGWDNPAQVPLREMANVPMRHLKTMVEFELGTIAATALTVDGLKACHVGNGNKWQAIIEPSTPGFRVSVTVNNTVSTTEVSAAASPTDGVFLADYRYTVPLVLNGSELTLGTIGVGSWDEGAGGTAQGMTPTHYRIEGLENRTIEVYLAGSDSPTQITLDAKGEAMQQAGVPVGIVARIACDGTQYEIGREESSQISLRIVDGKVAFREADDKGFIPVNTIAELKMIDLDDASRGRKYLQQGNIDLLDAEWTPISKLEGIYDGGNFTVARLRVSLGNGNAGLFAANGGTIRNVVIASASALRGQWHAGMVCGENTGTIERCTNRASVTDGGSNTLGGICGYNNNGTVSECLNTGTLTIDATVPSDGTGGIVGYCGKGTITGCGNTGGIGGKPSKTGGIAGQADDRQIADCYNTGDLVLPWGAGDNNGGIAGLTYNATLITRCYNTGTVTVEGSQAGGICGQLNAGATISSCYNAGKVGAKWNSGGIAGQSTDAEIIACHNDGLIESQTSGWAGAGGICGFHKGTITACYHIGQVTGDSAIGAIVGEHNSGNISHCYWNGDLEGIPAGGGGSQTGNAKFGAAWPQPSTHEAWRTTAEAPAAYWRTLGSAGGGYPKLAWEK</sequence>
<dbReference type="EMBL" id="VVXH01000001">
    <property type="protein sequence ID" value="KAA2381153.1"/>
    <property type="molecule type" value="Genomic_DNA"/>
</dbReference>
<reference evidence="3 4" key="1">
    <citation type="journal article" date="2019" name="Nat. Med.">
        <title>A library of human gut bacterial isolates paired with longitudinal multiomics data enables mechanistic microbiome research.</title>
        <authorList>
            <person name="Poyet M."/>
            <person name="Groussin M."/>
            <person name="Gibbons S.M."/>
            <person name="Avila-Pacheco J."/>
            <person name="Jiang X."/>
            <person name="Kearney S.M."/>
            <person name="Perrotta A.R."/>
            <person name="Berdy B."/>
            <person name="Zhao S."/>
            <person name="Lieberman T.D."/>
            <person name="Swanson P.K."/>
            <person name="Smith M."/>
            <person name="Roesemann S."/>
            <person name="Alexander J.E."/>
            <person name="Rich S.A."/>
            <person name="Livny J."/>
            <person name="Vlamakis H."/>
            <person name="Clish C."/>
            <person name="Bullock K."/>
            <person name="Deik A."/>
            <person name="Scott J."/>
            <person name="Pierce K.A."/>
            <person name="Xavier R.J."/>
            <person name="Alm E.J."/>
        </authorList>
    </citation>
    <scope>NUCLEOTIDE SEQUENCE [LARGE SCALE GENOMIC DNA]</scope>
    <source>
        <strain evidence="3 4">BIOML-A266</strain>
    </source>
</reference>
<name>A0A5B3H5K1_9BACT</name>
<proteinExistence type="predicted"/>
<dbReference type="RefSeq" id="WP_130064435.1">
    <property type="nucleotide sequence ID" value="NZ_JAHOOA010000001.1"/>
</dbReference>
<comment type="caution">
    <text evidence="3">The sequence shown here is derived from an EMBL/GenBank/DDBJ whole genome shotgun (WGS) entry which is preliminary data.</text>
</comment>
<evidence type="ECO:0008006" key="5">
    <source>
        <dbReference type="Google" id="ProtNLM"/>
    </source>
</evidence>
<dbReference type="PROSITE" id="PS51257">
    <property type="entry name" value="PROKAR_LIPOPROTEIN"/>
    <property type="match status" value="1"/>
</dbReference>
<evidence type="ECO:0000313" key="3">
    <source>
        <dbReference type="EMBL" id="KAA2381153.1"/>
    </source>
</evidence>